<keyword evidence="3" id="KW-1185">Reference proteome</keyword>
<name>U6GEV2_EIMAC</name>
<dbReference type="VEuPathDB" id="ToxoDB:EAH_00029300"/>
<organism evidence="2 3">
    <name type="scientific">Eimeria acervulina</name>
    <name type="common">Coccidian parasite</name>
    <dbReference type="NCBI Taxonomy" id="5801"/>
    <lineage>
        <taxon>Eukaryota</taxon>
        <taxon>Sar</taxon>
        <taxon>Alveolata</taxon>
        <taxon>Apicomplexa</taxon>
        <taxon>Conoidasida</taxon>
        <taxon>Coccidia</taxon>
        <taxon>Eucoccidiorida</taxon>
        <taxon>Eimeriorina</taxon>
        <taxon>Eimeriidae</taxon>
        <taxon>Eimeria</taxon>
    </lineage>
</organism>
<reference evidence="2" key="2">
    <citation type="submission" date="2013-10" db="EMBL/GenBank/DDBJ databases">
        <authorList>
            <person name="Aslett M."/>
        </authorList>
    </citation>
    <scope>NUCLEOTIDE SEQUENCE [LARGE SCALE GENOMIC DNA]</scope>
    <source>
        <strain evidence="2">Houghton</strain>
    </source>
</reference>
<dbReference type="OrthoDB" id="3176171at2759"/>
<dbReference type="EMBL" id="HG670792">
    <property type="protein sequence ID" value="CDI78042.1"/>
    <property type="molecule type" value="Genomic_DNA"/>
</dbReference>
<accession>U6GEV2</accession>
<evidence type="ECO:0000256" key="1">
    <source>
        <dbReference type="SAM" id="Coils"/>
    </source>
</evidence>
<evidence type="ECO:0000313" key="3">
    <source>
        <dbReference type="Proteomes" id="UP000018050"/>
    </source>
</evidence>
<dbReference type="RefSeq" id="XP_013251692.1">
    <property type="nucleotide sequence ID" value="XM_013396238.1"/>
</dbReference>
<dbReference type="Proteomes" id="UP000018050">
    <property type="component" value="Unassembled WGS sequence"/>
</dbReference>
<evidence type="ECO:0000313" key="2">
    <source>
        <dbReference type="EMBL" id="CDI78042.1"/>
    </source>
</evidence>
<reference evidence="2" key="1">
    <citation type="submission" date="2013-10" db="EMBL/GenBank/DDBJ databases">
        <title>Genomic analysis of the causative agents of coccidiosis in chickens.</title>
        <authorList>
            <person name="Reid A.J."/>
            <person name="Blake D."/>
            <person name="Billington K."/>
            <person name="Browne H."/>
            <person name="Dunn M."/>
            <person name="Hung S."/>
            <person name="Kawahara F."/>
            <person name="Miranda-Saavedra D."/>
            <person name="Mourier T."/>
            <person name="Nagra H."/>
            <person name="Otto T.D."/>
            <person name="Rawlings N."/>
            <person name="Sanchez A."/>
            <person name="Sanders M."/>
            <person name="Subramaniam C."/>
            <person name="Tay Y."/>
            <person name="Dear P."/>
            <person name="Doerig C."/>
            <person name="Gruber A."/>
            <person name="Parkinson J."/>
            <person name="Shirley M."/>
            <person name="Wan K.L."/>
            <person name="Berriman M."/>
            <person name="Tomley F."/>
            <person name="Pain A."/>
        </authorList>
    </citation>
    <scope>NUCLEOTIDE SEQUENCE [LARGE SCALE GENOMIC DNA]</scope>
    <source>
        <strain evidence="2">Houghton</strain>
    </source>
</reference>
<dbReference type="GeneID" id="25271000"/>
<protein>
    <submittedName>
        <fullName evidence="2">Kinesin motor domain-containing protein, putative</fullName>
    </submittedName>
</protein>
<gene>
    <name evidence="2" type="ORF">EAH_00029300</name>
</gene>
<proteinExistence type="predicted"/>
<keyword evidence="1" id="KW-0175">Coiled coil</keyword>
<feature type="coiled-coil region" evidence="1">
    <location>
        <begin position="1"/>
        <end position="147"/>
    </location>
</feature>
<dbReference type="AlphaFoldDB" id="U6GEV2"/>
<sequence>MQAIELARRKAEENLKAKEVEVAMYEQHKAELADRLKNMEAQLLRGKAEISKAKQQQRELKRTRLRLEEQKKMEEQLRRERDQGREARLLLESLVTTKDKELSHLSSKVQQLCRRYTEVVDDIEDLQKEFQAERESLLHDIRSMELEMRLQQAIIDRFVPPEEATLAYLRSSSPGLDYLAFPSVSPRFL</sequence>